<dbReference type="AlphaFoldDB" id="A8ZYT2"/>
<evidence type="ECO:0000313" key="1">
    <source>
        <dbReference type="EMBL" id="ABW67187.1"/>
    </source>
</evidence>
<organism evidence="1 2">
    <name type="scientific">Desulfosudis oleivorans (strain DSM 6200 / JCM 39069 / Hxd3)</name>
    <name type="common">Desulfococcus oleovorans</name>
    <dbReference type="NCBI Taxonomy" id="96561"/>
    <lineage>
        <taxon>Bacteria</taxon>
        <taxon>Pseudomonadati</taxon>
        <taxon>Thermodesulfobacteriota</taxon>
        <taxon>Desulfobacteria</taxon>
        <taxon>Desulfobacterales</taxon>
        <taxon>Desulfosudaceae</taxon>
        <taxon>Desulfosudis</taxon>
    </lineage>
</organism>
<dbReference type="eggNOG" id="ENOG50315HQ">
    <property type="taxonomic scope" value="Bacteria"/>
</dbReference>
<dbReference type="OrthoDB" id="7189707at2"/>
<sequence length="166" mass="19408">MMSRFNDNMVLLDAFATEFLVCCPKCRQKARVAAAPEKEWVIRLTCNNCGNLQEWKCTQPGTRMWAQNPELYEKGVISIGSSVDWCFHLPLWLRIQCCGHELWAYNDAHLEWLEKYVGARLRERTKDDESGWRNQSLASRLPKWIKQAKHREGILNAIRKLREDAA</sequence>
<gene>
    <name evidence="1" type="ordered locus">Dole_1383</name>
</gene>
<dbReference type="Proteomes" id="UP000008561">
    <property type="component" value="Chromosome"/>
</dbReference>
<dbReference type="RefSeq" id="WP_012174804.1">
    <property type="nucleotide sequence ID" value="NC_009943.1"/>
</dbReference>
<keyword evidence="2" id="KW-1185">Reference proteome</keyword>
<dbReference type="EMBL" id="CP000859">
    <property type="protein sequence ID" value="ABW67187.1"/>
    <property type="molecule type" value="Genomic_DNA"/>
</dbReference>
<reference evidence="1 2" key="1">
    <citation type="submission" date="2007-10" db="EMBL/GenBank/DDBJ databases">
        <title>Complete sequence of Desulfococcus oleovorans Hxd3.</title>
        <authorList>
            <consortium name="US DOE Joint Genome Institute"/>
            <person name="Copeland A."/>
            <person name="Lucas S."/>
            <person name="Lapidus A."/>
            <person name="Barry K."/>
            <person name="Glavina del Rio T."/>
            <person name="Dalin E."/>
            <person name="Tice H."/>
            <person name="Pitluck S."/>
            <person name="Kiss H."/>
            <person name="Brettin T."/>
            <person name="Bruce D."/>
            <person name="Detter J.C."/>
            <person name="Han C."/>
            <person name="Schmutz J."/>
            <person name="Larimer F."/>
            <person name="Land M."/>
            <person name="Hauser L."/>
            <person name="Kyrpides N."/>
            <person name="Kim E."/>
            <person name="Wawrik B."/>
            <person name="Richardson P."/>
        </authorList>
    </citation>
    <scope>NUCLEOTIDE SEQUENCE [LARGE SCALE GENOMIC DNA]</scope>
    <source>
        <strain evidence="2">DSM 6200 / JCM 39069 / Hxd3</strain>
    </source>
</reference>
<proteinExistence type="predicted"/>
<dbReference type="STRING" id="96561.Dole_1383"/>
<protein>
    <submittedName>
        <fullName evidence="1">Uncharacterized protein</fullName>
    </submittedName>
</protein>
<name>A8ZYT2_DESOH</name>
<dbReference type="KEGG" id="dol:Dole_1383"/>
<dbReference type="HOGENOM" id="CLU_083023_2_0_7"/>
<accession>A8ZYT2</accession>
<evidence type="ECO:0000313" key="2">
    <source>
        <dbReference type="Proteomes" id="UP000008561"/>
    </source>
</evidence>